<dbReference type="Gene3D" id="3.90.400.10">
    <property type="entry name" value="Oligo-1,6-glucosidase, Domain 2"/>
    <property type="match status" value="1"/>
</dbReference>
<protein>
    <submittedName>
        <fullName evidence="3">Alpha-glucosidase</fullName>
    </submittedName>
</protein>
<dbReference type="Proteomes" id="UP000184295">
    <property type="component" value="Unassembled WGS sequence"/>
</dbReference>
<comment type="similarity">
    <text evidence="1">Belongs to the glycosyl hydrolase 13 family.</text>
</comment>
<name>A0A1M4UZK7_9ACTN</name>
<dbReference type="PANTHER" id="PTHR10357:SF179">
    <property type="entry name" value="NEUTRAL AND BASIC AMINO ACID TRANSPORT PROTEIN RBAT"/>
    <property type="match status" value="1"/>
</dbReference>
<accession>A0A1M4UZK7</accession>
<dbReference type="InterPro" id="IPR017853">
    <property type="entry name" value="GH"/>
</dbReference>
<gene>
    <name evidence="3" type="ORF">SAMN02745225_01136</name>
</gene>
<dbReference type="InterPro" id="IPR045857">
    <property type="entry name" value="O16G_dom_2"/>
</dbReference>
<sequence length="569" mass="65389">MSLEDLLYRVSPPELSRADLGFGWVSNMIRSRQEIVRTMMQDVDRIRPWWENGVLYHIYLRSFVDSNGDGFGDLKGAMGKIDYLSDLGVDGVWLSPTMPSPNDDWGYDVADYLGVHPDYGTIDDLDEFIERCSEKGVRVLLDLVPNHTSSSHPWFIKAIEKPESPFRRYYVFAKGKQDGSPPNNWKDATGASAWTLDERSGEYYLHNFLPSQPDLNWWNEDVQREFEHILRFWFDRGVAGFRIDVAHGIFKDKLLRDDPPAPEMSRQFSHFGLVETYSKNRDEVHPLYKRWRKIADAYRPNRLLVGETWVGDIGRLARFYGDGDELNLAFNFMFVFTEFDPKSLSEIVQSTLSVLPDTASPVWTGSNHDISRFPTRWAHDDDDKTKVALTILLTLPGTVFLYYGDEIGMRDVDVPIELQRDPMTKLIPMARFQRDRARTPMPWRSGDGRGFCDPGTTPWLPFGPDDGRDVQSQSLDESSALTLTKRLIRLRCSVRDTLSRFESLEVTEKLWRYRCGDLYVVANFAEDESYEAPLPPYKEAVSSRYGAVGSLGDSDLFEVGPKEAVVFRR</sequence>
<dbReference type="AlphaFoldDB" id="A0A1M4UZK7"/>
<feature type="domain" description="Glycosyl hydrolase family 13 catalytic" evidence="2">
    <location>
        <begin position="57"/>
        <end position="438"/>
    </location>
</feature>
<dbReference type="STRING" id="1121881.SAMN02745225_01136"/>
<reference evidence="4" key="1">
    <citation type="submission" date="2016-11" db="EMBL/GenBank/DDBJ databases">
        <authorList>
            <person name="Varghese N."/>
            <person name="Submissions S."/>
        </authorList>
    </citation>
    <scope>NUCLEOTIDE SEQUENCE [LARGE SCALE GENOMIC DNA]</scope>
    <source>
        <strain evidence="4">DSM 19514</strain>
    </source>
</reference>
<evidence type="ECO:0000256" key="1">
    <source>
        <dbReference type="ARBA" id="ARBA00008061"/>
    </source>
</evidence>
<evidence type="ECO:0000259" key="2">
    <source>
        <dbReference type="SMART" id="SM00642"/>
    </source>
</evidence>
<dbReference type="Gene3D" id="3.20.20.80">
    <property type="entry name" value="Glycosidases"/>
    <property type="match status" value="1"/>
</dbReference>
<dbReference type="SMART" id="SM00642">
    <property type="entry name" value="Aamy"/>
    <property type="match status" value="1"/>
</dbReference>
<dbReference type="SUPFAM" id="SSF51445">
    <property type="entry name" value="(Trans)glycosidases"/>
    <property type="match status" value="1"/>
</dbReference>
<keyword evidence="4" id="KW-1185">Reference proteome</keyword>
<dbReference type="EMBL" id="FQUL01000013">
    <property type="protein sequence ID" value="SHE62181.1"/>
    <property type="molecule type" value="Genomic_DNA"/>
</dbReference>
<proteinExistence type="inferred from homology"/>
<dbReference type="InterPro" id="IPR006047">
    <property type="entry name" value="GH13_cat_dom"/>
</dbReference>
<dbReference type="Pfam" id="PF00128">
    <property type="entry name" value="Alpha-amylase"/>
    <property type="match status" value="1"/>
</dbReference>
<evidence type="ECO:0000313" key="3">
    <source>
        <dbReference type="EMBL" id="SHE62181.1"/>
    </source>
</evidence>
<evidence type="ECO:0000313" key="4">
    <source>
        <dbReference type="Proteomes" id="UP000184295"/>
    </source>
</evidence>
<dbReference type="GO" id="GO:0004556">
    <property type="term" value="F:alpha-amylase activity"/>
    <property type="evidence" value="ECO:0007669"/>
    <property type="project" value="TreeGrafter"/>
</dbReference>
<dbReference type="GO" id="GO:0009313">
    <property type="term" value="P:oligosaccharide catabolic process"/>
    <property type="evidence" value="ECO:0007669"/>
    <property type="project" value="TreeGrafter"/>
</dbReference>
<organism evidence="3 4">
    <name type="scientific">Ferrithrix thermotolerans DSM 19514</name>
    <dbReference type="NCBI Taxonomy" id="1121881"/>
    <lineage>
        <taxon>Bacteria</taxon>
        <taxon>Bacillati</taxon>
        <taxon>Actinomycetota</taxon>
        <taxon>Acidimicrobiia</taxon>
        <taxon>Acidimicrobiales</taxon>
        <taxon>Acidimicrobiaceae</taxon>
        <taxon>Ferrithrix</taxon>
    </lineage>
</organism>
<dbReference type="PANTHER" id="PTHR10357">
    <property type="entry name" value="ALPHA-AMYLASE FAMILY MEMBER"/>
    <property type="match status" value="1"/>
</dbReference>